<dbReference type="EMBL" id="BARS01006488">
    <property type="protein sequence ID" value="GAF69327.1"/>
    <property type="molecule type" value="Genomic_DNA"/>
</dbReference>
<dbReference type="Gene3D" id="3.50.40.10">
    <property type="entry name" value="Phenylalanyl-trna Synthetase, Chain B, domain 3"/>
    <property type="match status" value="1"/>
</dbReference>
<organism evidence="2">
    <name type="scientific">marine sediment metagenome</name>
    <dbReference type="NCBI Taxonomy" id="412755"/>
    <lineage>
        <taxon>unclassified sequences</taxon>
        <taxon>metagenomes</taxon>
        <taxon>ecological metagenomes</taxon>
    </lineage>
</organism>
<dbReference type="GO" id="GO:0006432">
    <property type="term" value="P:phenylalanyl-tRNA aminoacylation"/>
    <property type="evidence" value="ECO:0007669"/>
    <property type="project" value="InterPro"/>
</dbReference>
<dbReference type="InterPro" id="IPR009061">
    <property type="entry name" value="DNA-bd_dom_put_sf"/>
</dbReference>
<proteinExistence type="predicted"/>
<dbReference type="SUPFAM" id="SSF56037">
    <property type="entry name" value="PheT/TilS domain"/>
    <property type="match status" value="1"/>
</dbReference>
<dbReference type="SUPFAM" id="SSF46955">
    <property type="entry name" value="Putative DNA-binding domain"/>
    <property type="match status" value="1"/>
</dbReference>
<dbReference type="InterPro" id="IPR020825">
    <property type="entry name" value="Phe-tRNA_synthase-like_B3/B4"/>
</dbReference>
<dbReference type="AlphaFoldDB" id="X0S010"/>
<dbReference type="InterPro" id="IPR045060">
    <property type="entry name" value="Phe-tRNA-ligase_IIc_bsu"/>
</dbReference>
<accession>X0S010</accession>
<dbReference type="FunFam" id="3.30.56.10:FF:000001">
    <property type="entry name" value="Phenylalanine--tRNA ligase beta subunit"/>
    <property type="match status" value="1"/>
</dbReference>
<evidence type="ECO:0000259" key="1">
    <source>
        <dbReference type="SMART" id="SM00873"/>
    </source>
</evidence>
<dbReference type="PANTHER" id="PTHR10947">
    <property type="entry name" value="PHENYLALANYL-TRNA SYNTHETASE BETA CHAIN AND LEUCINE-RICH REPEAT-CONTAINING PROTEIN 47"/>
    <property type="match status" value="1"/>
</dbReference>
<comment type="caution">
    <text evidence="2">The sequence shown here is derived from an EMBL/GenBank/DDBJ whole genome shotgun (WGS) entry which is preliminary data.</text>
</comment>
<name>X0S010_9ZZZZ</name>
<gene>
    <name evidence="2" type="ORF">S01H1_12623</name>
</gene>
<dbReference type="PANTHER" id="PTHR10947:SF0">
    <property type="entry name" value="PHENYLALANINE--TRNA LIGASE BETA SUBUNIT"/>
    <property type="match status" value="1"/>
</dbReference>
<dbReference type="GO" id="GO:0003723">
    <property type="term" value="F:RNA binding"/>
    <property type="evidence" value="ECO:0007669"/>
    <property type="project" value="InterPro"/>
</dbReference>
<reference evidence="2" key="1">
    <citation type="journal article" date="2014" name="Front. Microbiol.">
        <title>High frequency of phylogenetically diverse reductive dehalogenase-homologous genes in deep subseafloor sedimentary metagenomes.</title>
        <authorList>
            <person name="Kawai M."/>
            <person name="Futagami T."/>
            <person name="Toyoda A."/>
            <person name="Takaki Y."/>
            <person name="Nishi S."/>
            <person name="Hori S."/>
            <person name="Arai W."/>
            <person name="Tsubouchi T."/>
            <person name="Morono Y."/>
            <person name="Uchiyama I."/>
            <person name="Ito T."/>
            <person name="Fujiyama A."/>
            <person name="Inagaki F."/>
            <person name="Takami H."/>
        </authorList>
    </citation>
    <scope>NUCLEOTIDE SEQUENCE</scope>
    <source>
        <strain evidence="2">Expedition CK06-06</strain>
    </source>
</reference>
<dbReference type="Gene3D" id="3.30.56.10">
    <property type="match status" value="1"/>
</dbReference>
<dbReference type="InterPro" id="IPR005146">
    <property type="entry name" value="B3/B4_tRNA-bd"/>
</dbReference>
<feature type="domain" description="B3/B4 tRNA-binding" evidence="1">
    <location>
        <begin position="99"/>
        <end position="263"/>
    </location>
</feature>
<feature type="non-terminal residue" evidence="2">
    <location>
        <position position="263"/>
    </location>
</feature>
<dbReference type="GO" id="GO:0004826">
    <property type="term" value="F:phenylalanine-tRNA ligase activity"/>
    <property type="evidence" value="ECO:0007669"/>
    <property type="project" value="InterPro"/>
</dbReference>
<dbReference type="Pfam" id="PF03483">
    <property type="entry name" value="B3_4"/>
    <property type="match status" value="1"/>
</dbReference>
<protein>
    <recommendedName>
        <fullName evidence="1">B3/B4 tRNA-binding domain-containing protein</fullName>
    </recommendedName>
</protein>
<evidence type="ECO:0000313" key="2">
    <source>
        <dbReference type="EMBL" id="GAF69327.1"/>
    </source>
</evidence>
<sequence length="263" mass="29334">MKISYEWLKEYVDAELLPQELAEKLTMLGFEASSEGEVGKHHVIDVEVTSNRPDCLCVVGLAREVSALTGKQFRFPEVALNENAGDVKGFMSVEVISELCCRYCGRVITDVKVGPSQGFLREKLEAIGIRSVNNVVDITNYVLMEMGHPMHAFDLELLEGGKIVVRCAEKGEKIISLDGIERNLEPWMLVIADEKKPVAIAGIMGGLQSEVTERTKTVLLESAYFDPVIVRKTSKRLQLETESSYRFQRKADIEATIPAIDRV</sequence>
<dbReference type="GO" id="GO:0009328">
    <property type="term" value="C:phenylalanine-tRNA ligase complex"/>
    <property type="evidence" value="ECO:0007669"/>
    <property type="project" value="TreeGrafter"/>
</dbReference>
<dbReference type="SMART" id="SM00873">
    <property type="entry name" value="B3_4"/>
    <property type="match status" value="1"/>
</dbReference>